<proteinExistence type="predicted"/>
<reference evidence="1" key="1">
    <citation type="submission" date="2021-05" db="EMBL/GenBank/DDBJ databases">
        <authorList>
            <person name="Pan Q."/>
            <person name="Jouanno E."/>
            <person name="Zahm M."/>
            <person name="Klopp C."/>
            <person name="Cabau C."/>
            <person name="Louis A."/>
            <person name="Berthelot C."/>
            <person name="Parey E."/>
            <person name="Roest Crollius H."/>
            <person name="Montfort J."/>
            <person name="Robinson-Rechavi M."/>
            <person name="Bouchez O."/>
            <person name="Lampietro C."/>
            <person name="Lopez Roques C."/>
            <person name="Donnadieu C."/>
            <person name="Postlethwait J."/>
            <person name="Bobe J."/>
            <person name="Dillon D."/>
            <person name="Chandos A."/>
            <person name="von Hippel F."/>
            <person name="Guiguen Y."/>
        </authorList>
    </citation>
    <scope>NUCLEOTIDE SEQUENCE</scope>
    <source>
        <strain evidence="1">YG-Jan2019</strain>
    </source>
</reference>
<evidence type="ECO:0000313" key="2">
    <source>
        <dbReference type="Proteomes" id="UP001157502"/>
    </source>
</evidence>
<evidence type="ECO:0000313" key="1">
    <source>
        <dbReference type="EMBL" id="KAJ8012186.1"/>
    </source>
</evidence>
<dbReference type="EMBL" id="CM055732">
    <property type="protein sequence ID" value="KAJ8012186.1"/>
    <property type="molecule type" value="Genomic_DNA"/>
</dbReference>
<organism evidence="1 2">
    <name type="scientific">Dallia pectoralis</name>
    <name type="common">Alaska blackfish</name>
    <dbReference type="NCBI Taxonomy" id="75939"/>
    <lineage>
        <taxon>Eukaryota</taxon>
        <taxon>Metazoa</taxon>
        <taxon>Chordata</taxon>
        <taxon>Craniata</taxon>
        <taxon>Vertebrata</taxon>
        <taxon>Euteleostomi</taxon>
        <taxon>Actinopterygii</taxon>
        <taxon>Neopterygii</taxon>
        <taxon>Teleostei</taxon>
        <taxon>Protacanthopterygii</taxon>
        <taxon>Esociformes</taxon>
        <taxon>Umbridae</taxon>
        <taxon>Dallia</taxon>
    </lineage>
</organism>
<keyword evidence="2" id="KW-1185">Reference proteome</keyword>
<name>A0ACC2H8W2_DALPE</name>
<sequence>MWCGGSKDLGARDQLVGQEAVWGRLERTRTSGRRGHRGPWCCLVWVAAGVEWRAAERTRAQWRGHLGTLDLLVPD</sequence>
<protein>
    <submittedName>
        <fullName evidence="1">Uncharacterized protein</fullName>
    </submittedName>
</protein>
<accession>A0ACC2H8W2</accession>
<gene>
    <name evidence="1" type="ORF">DPEC_G00066060</name>
</gene>
<dbReference type="Proteomes" id="UP001157502">
    <property type="component" value="Chromosome 5"/>
</dbReference>
<comment type="caution">
    <text evidence="1">The sequence shown here is derived from an EMBL/GenBank/DDBJ whole genome shotgun (WGS) entry which is preliminary data.</text>
</comment>